<dbReference type="InterPro" id="IPR038113">
    <property type="entry name" value="MITD1_C_sf"/>
</dbReference>
<dbReference type="OrthoDB" id="19553at2759"/>
<dbReference type="EMBL" id="KZ288267">
    <property type="protein sequence ID" value="PBC30095.1"/>
    <property type="molecule type" value="Genomic_DNA"/>
</dbReference>
<dbReference type="InterPro" id="IPR036181">
    <property type="entry name" value="MIT_dom_sf"/>
</dbReference>
<gene>
    <name evidence="2" type="ORF">APICC_02914</name>
</gene>
<dbReference type="Proteomes" id="UP000242457">
    <property type="component" value="Unassembled WGS sequence"/>
</dbReference>
<dbReference type="InterPro" id="IPR052817">
    <property type="entry name" value="MIT_domain_contain_protein1"/>
</dbReference>
<dbReference type="Gene3D" id="3.30.870.30">
    <property type="entry name" value="MITD, C-terminal phospholipase D-like domain"/>
    <property type="match status" value="1"/>
</dbReference>
<dbReference type="Pfam" id="PF16565">
    <property type="entry name" value="MIT_C"/>
    <property type="match status" value="1"/>
</dbReference>
<evidence type="ECO:0000313" key="2">
    <source>
        <dbReference type="EMBL" id="PBC30095.1"/>
    </source>
</evidence>
<feature type="domain" description="MIT" evidence="1">
    <location>
        <begin position="2"/>
        <end position="74"/>
    </location>
</feature>
<dbReference type="AlphaFoldDB" id="A0A2A3EEB4"/>
<evidence type="ECO:0000313" key="3">
    <source>
        <dbReference type="Proteomes" id="UP000242457"/>
    </source>
</evidence>
<dbReference type="PANTHER" id="PTHR21222:SF1">
    <property type="entry name" value="MIT DOMAIN-CONTAINING PROTEIN 1"/>
    <property type="match status" value="1"/>
</dbReference>
<keyword evidence="3" id="KW-1185">Reference proteome</keyword>
<dbReference type="SMART" id="SM00745">
    <property type="entry name" value="MIT"/>
    <property type="match status" value="1"/>
</dbReference>
<dbReference type="Pfam" id="PF04212">
    <property type="entry name" value="MIT"/>
    <property type="match status" value="1"/>
</dbReference>
<dbReference type="InterPro" id="IPR032341">
    <property type="entry name" value="MITD1_C"/>
</dbReference>
<proteinExistence type="predicted"/>
<dbReference type="PANTHER" id="PTHR21222">
    <property type="entry name" value="MIT DOMAIN-CONTAINING PROTEIN 1"/>
    <property type="match status" value="1"/>
</dbReference>
<dbReference type="Gene3D" id="1.20.58.80">
    <property type="entry name" value="Phosphotransferase system, lactose/cellobiose-type IIA subunit"/>
    <property type="match status" value="1"/>
</dbReference>
<dbReference type="CDD" id="cd02685">
    <property type="entry name" value="MIT_C"/>
    <property type="match status" value="1"/>
</dbReference>
<dbReference type="SUPFAM" id="SSF116846">
    <property type="entry name" value="MIT domain"/>
    <property type="match status" value="1"/>
</dbReference>
<sequence length="242" mass="27619">MESAAASILKRAVEMDSNKQYTMALVLYQEGIQILLDSKKETTDPAKQKYFAIKASEYLDRAEKIKILIEKEKATGTYRELIKIETDSIGHGYGTVFGRFLDATVTYINIEDPYIRAFHQCQNFVRLCELAVRKCHALSKISLVTTLDPDDKKNQIARLNELKQSLSSHLISFEFKFSDTLHDRQIILSNGWIIKIGRGLDYFKAPNGKFVLGACDLELRPCSETTIDIFHKSQVNNDQKMI</sequence>
<accession>A0A2A3EEB4</accession>
<reference evidence="2 3" key="1">
    <citation type="submission" date="2014-07" db="EMBL/GenBank/DDBJ databases">
        <title>Genomic and transcriptomic analysis on Apis cerana provide comprehensive insights into honey bee biology.</title>
        <authorList>
            <person name="Diao Q."/>
            <person name="Sun L."/>
            <person name="Zheng H."/>
            <person name="Zheng H."/>
            <person name="Xu S."/>
            <person name="Wang S."/>
            <person name="Zeng Z."/>
            <person name="Hu F."/>
            <person name="Su S."/>
            <person name="Wu J."/>
        </authorList>
    </citation>
    <scope>NUCLEOTIDE SEQUENCE [LARGE SCALE GENOMIC DNA]</scope>
    <source>
        <tissue evidence="2">Pupae without intestine</tissue>
    </source>
</reference>
<name>A0A2A3EEB4_APICC</name>
<dbReference type="InterPro" id="IPR007330">
    <property type="entry name" value="MIT_dom"/>
</dbReference>
<protein>
    <submittedName>
        <fullName evidence="2">MIT domain-containing protein</fullName>
    </submittedName>
</protein>
<dbReference type="STRING" id="94128.A0A2A3EEB4"/>
<evidence type="ECO:0000259" key="1">
    <source>
        <dbReference type="SMART" id="SM00745"/>
    </source>
</evidence>
<organism evidence="2 3">
    <name type="scientific">Apis cerana cerana</name>
    <name type="common">Oriental honeybee</name>
    <dbReference type="NCBI Taxonomy" id="94128"/>
    <lineage>
        <taxon>Eukaryota</taxon>
        <taxon>Metazoa</taxon>
        <taxon>Ecdysozoa</taxon>
        <taxon>Arthropoda</taxon>
        <taxon>Hexapoda</taxon>
        <taxon>Insecta</taxon>
        <taxon>Pterygota</taxon>
        <taxon>Neoptera</taxon>
        <taxon>Endopterygota</taxon>
        <taxon>Hymenoptera</taxon>
        <taxon>Apocrita</taxon>
        <taxon>Aculeata</taxon>
        <taxon>Apoidea</taxon>
        <taxon>Anthophila</taxon>
        <taxon>Apidae</taxon>
        <taxon>Apis</taxon>
    </lineage>
</organism>